<organism evidence="1 2">
    <name type="scientific">Rhizobium giardinii</name>
    <dbReference type="NCBI Taxonomy" id="56731"/>
    <lineage>
        <taxon>Bacteria</taxon>
        <taxon>Pseudomonadati</taxon>
        <taxon>Pseudomonadota</taxon>
        <taxon>Alphaproteobacteria</taxon>
        <taxon>Hyphomicrobiales</taxon>
        <taxon>Rhizobiaceae</taxon>
        <taxon>Rhizobium/Agrobacterium group</taxon>
        <taxon>Rhizobium</taxon>
    </lineage>
</organism>
<protein>
    <submittedName>
        <fullName evidence="1">Uncharacterized protein</fullName>
    </submittedName>
</protein>
<dbReference type="Proteomes" id="UP000585507">
    <property type="component" value="Unassembled WGS sequence"/>
</dbReference>
<sequence>MENWAHAFEAIGDNCEFGFMQQKKGVDEGALLKWCRIMAYQDLLTFLEAPQAAFYQRENLSPTFDDMLCDASSGILYHTVLYSREENGERQFNAQGDEFDRIYAAELEKKTYMYNKFFDGLRGAEKFYVFKMNGTNDVAMATEIGACLATFNPQNRLLYVTDENAQRIGTVEKLNDNTYRGYIQALAPYFPVTDAKLEYWEPMCDEALRVMRA</sequence>
<reference evidence="1 2" key="1">
    <citation type="submission" date="2020-08" db="EMBL/GenBank/DDBJ databases">
        <title>Genomic Encyclopedia of Type Strains, Phase IV (KMG-V): Genome sequencing to study the core and pangenomes of soil and plant-associated prokaryotes.</title>
        <authorList>
            <person name="Whitman W."/>
        </authorList>
    </citation>
    <scope>NUCLEOTIDE SEQUENCE [LARGE SCALE GENOMIC DNA]</scope>
    <source>
        <strain evidence="1 2">SEMIA 4084</strain>
    </source>
</reference>
<keyword evidence="2" id="KW-1185">Reference proteome</keyword>
<accession>A0A7W8UK30</accession>
<proteinExistence type="predicted"/>
<evidence type="ECO:0000313" key="1">
    <source>
        <dbReference type="EMBL" id="MBB5539655.1"/>
    </source>
</evidence>
<dbReference type="EMBL" id="JACHBK010000023">
    <property type="protein sequence ID" value="MBB5539655.1"/>
    <property type="molecule type" value="Genomic_DNA"/>
</dbReference>
<comment type="caution">
    <text evidence="1">The sequence shown here is derived from an EMBL/GenBank/DDBJ whole genome shotgun (WGS) entry which is preliminary data.</text>
</comment>
<name>A0A7W8UK30_9HYPH</name>
<gene>
    <name evidence="1" type="ORF">GGD55_006405</name>
</gene>
<dbReference type="AlphaFoldDB" id="A0A7W8UK30"/>
<evidence type="ECO:0000313" key="2">
    <source>
        <dbReference type="Proteomes" id="UP000585507"/>
    </source>
</evidence>
<dbReference type="RefSeq" id="WP_018328212.1">
    <property type="nucleotide sequence ID" value="NZ_JACHBK010000023.1"/>
</dbReference>